<comment type="caution">
    <text evidence="1">The sequence shown here is derived from an EMBL/GenBank/DDBJ whole genome shotgun (WGS) entry which is preliminary data.</text>
</comment>
<accession>J3JHN7</accession>
<organism evidence="1 2">
    <name type="scientific">Halogranum salarium B-1</name>
    <dbReference type="NCBI Taxonomy" id="1210908"/>
    <lineage>
        <taxon>Archaea</taxon>
        <taxon>Methanobacteriati</taxon>
        <taxon>Methanobacteriota</taxon>
        <taxon>Stenosarchaea group</taxon>
        <taxon>Halobacteria</taxon>
        <taxon>Halobacteriales</taxon>
        <taxon>Haloferacaceae</taxon>
    </lineage>
</organism>
<proteinExistence type="predicted"/>
<gene>
    <name evidence="1" type="ORF">HSB1_02000</name>
</gene>
<evidence type="ECO:0000313" key="1">
    <source>
        <dbReference type="EMBL" id="EJN61159.1"/>
    </source>
</evidence>
<protein>
    <submittedName>
        <fullName evidence="1">Uncharacterized protein</fullName>
    </submittedName>
</protein>
<dbReference type="Proteomes" id="UP000007813">
    <property type="component" value="Unassembled WGS sequence"/>
</dbReference>
<dbReference type="EMBL" id="ALJD01000002">
    <property type="protein sequence ID" value="EJN61159.1"/>
    <property type="molecule type" value="Genomic_DNA"/>
</dbReference>
<name>J3JHN7_9EURY</name>
<dbReference type="AlphaFoldDB" id="J3JHN7"/>
<evidence type="ECO:0000313" key="2">
    <source>
        <dbReference type="Proteomes" id="UP000007813"/>
    </source>
</evidence>
<reference evidence="1 2" key="1">
    <citation type="journal article" date="2012" name="J. Bacteriol.">
        <title>Draft Genome Sequence of the Extremely Halophilic Archaeon Halogranum salarium B-1T.</title>
        <authorList>
            <person name="Kim K.K."/>
            <person name="Lee K.C."/>
            <person name="Lee J.S."/>
        </authorList>
    </citation>
    <scope>NUCLEOTIDE SEQUENCE [LARGE SCALE GENOMIC DNA]</scope>
    <source>
        <strain evidence="1 2">B-1</strain>
    </source>
</reference>
<sequence>MRFLSLSNQTVREVYIEPRIVGAVMAECGQVAGDYWSGGCEEVQREILWSGRDGRLQASKERAFSVSTGTATDRR</sequence>